<evidence type="ECO:0008006" key="4">
    <source>
        <dbReference type="Google" id="ProtNLM"/>
    </source>
</evidence>
<keyword evidence="1" id="KW-0812">Transmembrane</keyword>
<reference evidence="3" key="1">
    <citation type="journal article" date="2019" name="Int. J. Syst. Evol. Microbiol.">
        <title>The Global Catalogue of Microorganisms (GCM) 10K type strain sequencing project: providing services to taxonomists for standard genome sequencing and annotation.</title>
        <authorList>
            <consortium name="The Broad Institute Genomics Platform"/>
            <consortium name="The Broad Institute Genome Sequencing Center for Infectious Disease"/>
            <person name="Wu L."/>
            <person name="Ma J."/>
        </authorList>
    </citation>
    <scope>NUCLEOTIDE SEQUENCE [LARGE SCALE GENOMIC DNA]</scope>
    <source>
        <strain evidence="3">JCM 13002</strain>
    </source>
</reference>
<sequence length="226" mass="22498">MCWSAEADAAAGAVVAGLGTVCLLRVRDPRRVPLAALPLLLGVHQLVEAAVWLGEDGRIGPGPALAARTVWALIALPLLPLLVPFGVWCAAGPGHPRRRTLGALAVLGAVVAVPLAVAVLRRPVSAEVRHHTLAYAVGVPAAPLLTAGYLLATVGALLLSGDAALRRLGLALGAGAVVCAVVWRLAFASTWCALAAVAAVLLLGWAGGTGPPVPAGAAGRGPGAGK</sequence>
<evidence type="ECO:0000256" key="1">
    <source>
        <dbReference type="SAM" id="Phobius"/>
    </source>
</evidence>
<keyword evidence="3" id="KW-1185">Reference proteome</keyword>
<evidence type="ECO:0000313" key="3">
    <source>
        <dbReference type="Proteomes" id="UP001499987"/>
    </source>
</evidence>
<dbReference type="Proteomes" id="UP001499987">
    <property type="component" value="Unassembled WGS sequence"/>
</dbReference>
<dbReference type="Pfam" id="PF20334">
    <property type="entry name" value="DUF6629"/>
    <property type="match status" value="1"/>
</dbReference>
<dbReference type="EMBL" id="BAAALD010000101">
    <property type="protein sequence ID" value="GAA1116873.1"/>
    <property type="molecule type" value="Genomic_DNA"/>
</dbReference>
<comment type="caution">
    <text evidence="2">The sequence shown here is derived from an EMBL/GenBank/DDBJ whole genome shotgun (WGS) entry which is preliminary data.</text>
</comment>
<feature type="transmembrane region" description="Helical" evidence="1">
    <location>
        <begin position="65"/>
        <end position="89"/>
    </location>
</feature>
<dbReference type="RefSeq" id="WP_344627412.1">
    <property type="nucleotide sequence ID" value="NZ_BAAALD010000101.1"/>
</dbReference>
<name>A0ABP4EQU0_9ACTN</name>
<keyword evidence="1" id="KW-0472">Membrane</keyword>
<protein>
    <recommendedName>
        <fullName evidence="4">Integral membrane protein</fullName>
    </recommendedName>
</protein>
<keyword evidence="1" id="KW-1133">Transmembrane helix</keyword>
<proteinExistence type="predicted"/>
<feature type="transmembrane region" description="Helical" evidence="1">
    <location>
        <begin position="132"/>
        <end position="158"/>
    </location>
</feature>
<gene>
    <name evidence="2" type="ORF">GCM10009663_66330</name>
</gene>
<feature type="transmembrane region" description="Helical" evidence="1">
    <location>
        <begin position="170"/>
        <end position="203"/>
    </location>
</feature>
<organism evidence="2 3">
    <name type="scientific">Kitasatospora arboriphila</name>
    <dbReference type="NCBI Taxonomy" id="258052"/>
    <lineage>
        <taxon>Bacteria</taxon>
        <taxon>Bacillati</taxon>
        <taxon>Actinomycetota</taxon>
        <taxon>Actinomycetes</taxon>
        <taxon>Kitasatosporales</taxon>
        <taxon>Streptomycetaceae</taxon>
        <taxon>Kitasatospora</taxon>
    </lineage>
</organism>
<accession>A0ABP4EQU0</accession>
<feature type="transmembrane region" description="Helical" evidence="1">
    <location>
        <begin position="101"/>
        <end position="120"/>
    </location>
</feature>
<evidence type="ECO:0000313" key="2">
    <source>
        <dbReference type="EMBL" id="GAA1116873.1"/>
    </source>
</evidence>
<dbReference type="InterPro" id="IPR046737">
    <property type="entry name" value="DUF6629"/>
</dbReference>